<protein>
    <recommendedName>
        <fullName evidence="12">P-type Zn(2+) transporter</fullName>
        <ecNumber evidence="12">7.2.2.12</ecNumber>
    </recommendedName>
</protein>
<gene>
    <name evidence="16" type="primary">cadA</name>
    <name evidence="16" type="ORF">DYP60_11265</name>
</gene>
<keyword evidence="6 14" id="KW-0479">Metal-binding</keyword>
<evidence type="ECO:0000256" key="9">
    <source>
        <dbReference type="ARBA" id="ARBA00022967"/>
    </source>
</evidence>
<comment type="caution">
    <text evidence="16">The sequence shown here is derived from an EMBL/GenBank/DDBJ whole genome shotgun (WGS) entry which is preliminary data.</text>
</comment>
<keyword evidence="10 14" id="KW-1133">Transmembrane helix</keyword>
<proteinExistence type="inferred from homology"/>
<dbReference type="Gene3D" id="3.40.50.1000">
    <property type="entry name" value="HAD superfamily/HAD-like"/>
    <property type="match status" value="1"/>
</dbReference>
<dbReference type="PRINTS" id="PR00119">
    <property type="entry name" value="CATATPASE"/>
</dbReference>
<dbReference type="Gene3D" id="3.40.1110.10">
    <property type="entry name" value="Calcium-transporting ATPase, cytoplasmic domain N"/>
    <property type="match status" value="1"/>
</dbReference>
<evidence type="ECO:0000256" key="2">
    <source>
        <dbReference type="ARBA" id="ARBA00006024"/>
    </source>
</evidence>
<dbReference type="GO" id="GO:0015086">
    <property type="term" value="F:cadmium ion transmembrane transporter activity"/>
    <property type="evidence" value="ECO:0007669"/>
    <property type="project" value="TreeGrafter"/>
</dbReference>
<feature type="domain" description="HMA" evidence="15">
    <location>
        <begin position="3"/>
        <end position="67"/>
    </location>
</feature>
<keyword evidence="16" id="KW-0378">Hydrolase</keyword>
<feature type="transmembrane region" description="Helical" evidence="14">
    <location>
        <begin position="636"/>
        <end position="655"/>
    </location>
</feature>
<evidence type="ECO:0000256" key="10">
    <source>
        <dbReference type="ARBA" id="ARBA00022989"/>
    </source>
</evidence>
<dbReference type="AlphaFoldDB" id="A0A372MEK0"/>
<evidence type="ECO:0000313" key="16">
    <source>
        <dbReference type="EMBL" id="RFU94174.1"/>
    </source>
</evidence>
<dbReference type="InterPro" id="IPR036412">
    <property type="entry name" value="HAD-like_sf"/>
</dbReference>
<dbReference type="SUPFAM" id="SSF81665">
    <property type="entry name" value="Calcium ATPase, transmembrane domain M"/>
    <property type="match status" value="1"/>
</dbReference>
<dbReference type="RefSeq" id="WP_117331113.1">
    <property type="nucleotide sequence ID" value="NZ_QUWK01000012.1"/>
</dbReference>
<evidence type="ECO:0000256" key="13">
    <source>
        <dbReference type="ARBA" id="ARBA00047308"/>
    </source>
</evidence>
<evidence type="ECO:0000256" key="5">
    <source>
        <dbReference type="ARBA" id="ARBA00022692"/>
    </source>
</evidence>
<dbReference type="Gene3D" id="3.30.70.100">
    <property type="match status" value="1"/>
</dbReference>
<keyword evidence="3 14" id="KW-1003">Cell membrane</keyword>
<dbReference type="InterPro" id="IPR023214">
    <property type="entry name" value="HAD_sf"/>
</dbReference>
<evidence type="ECO:0000256" key="14">
    <source>
        <dbReference type="RuleBase" id="RU362081"/>
    </source>
</evidence>
<evidence type="ECO:0000256" key="7">
    <source>
        <dbReference type="ARBA" id="ARBA00022741"/>
    </source>
</evidence>
<comment type="subcellular location">
    <subcellularLocation>
        <location evidence="1">Cell membrane</location>
        <topology evidence="1">Multi-pass membrane protein</topology>
    </subcellularLocation>
</comment>
<dbReference type="Proteomes" id="UP000264002">
    <property type="component" value="Unassembled WGS sequence"/>
</dbReference>
<dbReference type="InterPro" id="IPR051014">
    <property type="entry name" value="Cation_Transport_ATPase_IB"/>
</dbReference>
<dbReference type="InterPro" id="IPR006121">
    <property type="entry name" value="HMA_dom"/>
</dbReference>
<organism evidence="16 17">
    <name type="scientific">Sphaerochaeta halotolerans</name>
    <dbReference type="NCBI Taxonomy" id="2293840"/>
    <lineage>
        <taxon>Bacteria</taxon>
        <taxon>Pseudomonadati</taxon>
        <taxon>Spirochaetota</taxon>
        <taxon>Spirochaetia</taxon>
        <taxon>Spirochaetales</taxon>
        <taxon>Sphaerochaetaceae</taxon>
        <taxon>Sphaerochaeta</taxon>
    </lineage>
</organism>
<dbReference type="InterPro" id="IPR036163">
    <property type="entry name" value="HMA_dom_sf"/>
</dbReference>
<sequence length="685" mass="74463">MTDKRSWNVQNLDCAACAATIEEKLNKVEGIKQARVDYAKKQIHVQSMENRDDAFFQSLIAEAKRVEPALKVSAQPYKKQHTSLRMIIRISSSVLFFALAYFLDTPWLFLPSYLIAGYTVLLKAGTNLLHGKVFDEKFLMSIATLGAFAIGETGEASAVMLLYLIGEFFQDRAVEKSRNAVMEVLDLRADETRIIRDGKPEMVASESVAKGSIIRVLAGEKIPLDGTILRGSSTLDMQSLTGESLPQNAKEGETVLSGSVNLTGVLDIQTTRVYEESTATKILRLVEESSSKKAHTEQFITTFARYYTPFVVFFALALTIIPSLLTGDWETWIYRSLVFLVVSCPCALVISVPLSYFAGIGKSASHGILVKGGNYLEAISTIDTMVFDKTGTLTHGSFSLEKMVVTGKTTFAETYLKELSASLERQSNHPLARAFDTLDAPYEASNIQEISGKGISALIDGKQVTAGNAALFASLSIPLSSDNEDEGTIHLAVDSIHAASFQLKDTIRPDAKQLIKALRAHGVKQMLMLSGDKEQHAKAIAAELGLDGYHAELLPDQKQEYLAEIERTNPHLAYVGDGMNDAPSLAASRVGIAMGSKASDAAIESADIVIQSEELSKLEKLVVISKKTSRIVKQNITFALGIKGIVLVMGALGYASMALAVFADTGVTIIAVFNALRILLLRPSR</sequence>
<dbReference type="PANTHER" id="PTHR48085">
    <property type="entry name" value="CADMIUM/ZINC-TRANSPORTING ATPASE HMA2-RELATED"/>
    <property type="match status" value="1"/>
</dbReference>
<feature type="transmembrane region" description="Helical" evidence="14">
    <location>
        <begin position="86"/>
        <end position="103"/>
    </location>
</feature>
<dbReference type="PROSITE" id="PS01047">
    <property type="entry name" value="HMA_1"/>
    <property type="match status" value="1"/>
</dbReference>
<dbReference type="InterPro" id="IPR027256">
    <property type="entry name" value="P-typ_ATPase_IB"/>
</dbReference>
<dbReference type="InterPro" id="IPR023299">
    <property type="entry name" value="ATPase_P-typ_cyto_dom_N"/>
</dbReference>
<evidence type="ECO:0000259" key="15">
    <source>
        <dbReference type="PROSITE" id="PS50846"/>
    </source>
</evidence>
<dbReference type="EC" id="7.2.2.12" evidence="12"/>
<name>A0A372MEK0_9SPIR</name>
<evidence type="ECO:0000256" key="1">
    <source>
        <dbReference type="ARBA" id="ARBA00004651"/>
    </source>
</evidence>
<keyword evidence="5 14" id="KW-0812">Transmembrane</keyword>
<dbReference type="GO" id="GO:0016887">
    <property type="term" value="F:ATP hydrolysis activity"/>
    <property type="evidence" value="ECO:0007669"/>
    <property type="project" value="InterPro"/>
</dbReference>
<dbReference type="GO" id="GO:0046872">
    <property type="term" value="F:metal ion binding"/>
    <property type="evidence" value="ECO:0007669"/>
    <property type="project" value="UniProtKB-KW"/>
</dbReference>
<dbReference type="InterPro" id="IPR001757">
    <property type="entry name" value="P_typ_ATPase"/>
</dbReference>
<dbReference type="Pfam" id="PF00403">
    <property type="entry name" value="HMA"/>
    <property type="match status" value="1"/>
</dbReference>
<evidence type="ECO:0000256" key="4">
    <source>
        <dbReference type="ARBA" id="ARBA00022553"/>
    </source>
</evidence>
<keyword evidence="11 14" id="KW-0472">Membrane</keyword>
<dbReference type="SUPFAM" id="SSF81653">
    <property type="entry name" value="Calcium ATPase, transduction domain A"/>
    <property type="match status" value="1"/>
</dbReference>
<feature type="transmembrane region" description="Helical" evidence="14">
    <location>
        <begin position="337"/>
        <end position="358"/>
    </location>
</feature>
<dbReference type="GO" id="GO:0005524">
    <property type="term" value="F:ATP binding"/>
    <property type="evidence" value="ECO:0007669"/>
    <property type="project" value="UniProtKB-UniRule"/>
</dbReference>
<evidence type="ECO:0000313" key="17">
    <source>
        <dbReference type="Proteomes" id="UP000264002"/>
    </source>
</evidence>
<feature type="transmembrane region" description="Helical" evidence="14">
    <location>
        <begin position="661"/>
        <end position="680"/>
    </location>
</feature>
<dbReference type="InterPro" id="IPR023298">
    <property type="entry name" value="ATPase_P-typ_TM_dom_sf"/>
</dbReference>
<reference evidence="17" key="1">
    <citation type="submission" date="2018-08" db="EMBL/GenBank/DDBJ databases">
        <authorList>
            <person name="Grouzdev D.S."/>
            <person name="Krutkina M.S."/>
        </authorList>
    </citation>
    <scope>NUCLEOTIDE SEQUENCE [LARGE SCALE GENOMIC DNA]</scope>
    <source>
        <strain evidence="17">4-11</strain>
    </source>
</reference>
<dbReference type="PROSITE" id="PS50846">
    <property type="entry name" value="HMA_2"/>
    <property type="match status" value="1"/>
</dbReference>
<dbReference type="CDD" id="cd00371">
    <property type="entry name" value="HMA"/>
    <property type="match status" value="1"/>
</dbReference>
<dbReference type="PANTHER" id="PTHR48085:SF5">
    <property type="entry name" value="CADMIUM_ZINC-TRANSPORTING ATPASE HMA4-RELATED"/>
    <property type="match status" value="1"/>
</dbReference>
<comment type="catalytic activity">
    <reaction evidence="13">
        <text>Zn(2+)(in) + ATP + H2O = Zn(2+)(out) + ADP + phosphate + H(+)</text>
        <dbReference type="Rhea" id="RHEA:20621"/>
        <dbReference type="ChEBI" id="CHEBI:15377"/>
        <dbReference type="ChEBI" id="CHEBI:15378"/>
        <dbReference type="ChEBI" id="CHEBI:29105"/>
        <dbReference type="ChEBI" id="CHEBI:30616"/>
        <dbReference type="ChEBI" id="CHEBI:43474"/>
        <dbReference type="ChEBI" id="CHEBI:456216"/>
        <dbReference type="EC" id="7.2.2.12"/>
    </reaction>
</comment>
<accession>A0A372MEK0</accession>
<keyword evidence="4" id="KW-0597">Phosphoprotein</keyword>
<dbReference type="EMBL" id="QUWK01000012">
    <property type="protein sequence ID" value="RFU94174.1"/>
    <property type="molecule type" value="Genomic_DNA"/>
</dbReference>
<evidence type="ECO:0000256" key="3">
    <source>
        <dbReference type="ARBA" id="ARBA00022475"/>
    </source>
</evidence>
<dbReference type="Pfam" id="PF00702">
    <property type="entry name" value="Hydrolase"/>
    <property type="match status" value="1"/>
</dbReference>
<comment type="similarity">
    <text evidence="2 14">Belongs to the cation transport ATPase (P-type) (TC 3.A.3) family. Type IB subfamily.</text>
</comment>
<dbReference type="SUPFAM" id="SSF56784">
    <property type="entry name" value="HAD-like"/>
    <property type="match status" value="1"/>
</dbReference>
<dbReference type="SUPFAM" id="SSF55008">
    <property type="entry name" value="HMA, heavy metal-associated domain"/>
    <property type="match status" value="1"/>
</dbReference>
<dbReference type="InterPro" id="IPR008250">
    <property type="entry name" value="ATPase_P-typ_transduc_dom_A_sf"/>
</dbReference>
<dbReference type="InterPro" id="IPR017969">
    <property type="entry name" value="Heavy-metal-associated_CS"/>
</dbReference>
<dbReference type="Gene3D" id="2.70.150.10">
    <property type="entry name" value="Calcium-transporting ATPase, cytoplasmic transduction domain A"/>
    <property type="match status" value="1"/>
</dbReference>
<feature type="transmembrane region" description="Helical" evidence="14">
    <location>
        <begin position="306"/>
        <end position="325"/>
    </location>
</feature>
<dbReference type="PROSITE" id="PS00154">
    <property type="entry name" value="ATPASE_E1_E2"/>
    <property type="match status" value="1"/>
</dbReference>
<dbReference type="GO" id="GO:0016463">
    <property type="term" value="F:P-type zinc transporter activity"/>
    <property type="evidence" value="ECO:0007669"/>
    <property type="project" value="UniProtKB-EC"/>
</dbReference>
<feature type="transmembrane region" description="Helical" evidence="14">
    <location>
        <begin position="138"/>
        <end position="165"/>
    </location>
</feature>
<dbReference type="NCBIfam" id="TIGR01525">
    <property type="entry name" value="ATPase-IB_hvy"/>
    <property type="match status" value="1"/>
</dbReference>
<reference evidence="16 17" key="2">
    <citation type="submission" date="2018-09" db="EMBL/GenBank/DDBJ databases">
        <title>Genome of Sphaerochaeta halotolerans strain 4-11.</title>
        <authorList>
            <person name="Nazina T.N."/>
            <person name="Sokolova D.S."/>
        </authorList>
    </citation>
    <scope>NUCLEOTIDE SEQUENCE [LARGE SCALE GENOMIC DNA]</scope>
    <source>
        <strain evidence="16 17">4-11</strain>
    </source>
</reference>
<keyword evidence="9" id="KW-1278">Translocase</keyword>
<keyword evidence="17" id="KW-1185">Reference proteome</keyword>
<evidence type="ECO:0000256" key="11">
    <source>
        <dbReference type="ARBA" id="ARBA00023136"/>
    </source>
</evidence>
<dbReference type="InterPro" id="IPR059000">
    <property type="entry name" value="ATPase_P-type_domA"/>
</dbReference>
<dbReference type="GO" id="GO:0005886">
    <property type="term" value="C:plasma membrane"/>
    <property type="evidence" value="ECO:0007669"/>
    <property type="project" value="UniProtKB-SubCell"/>
</dbReference>
<keyword evidence="8 14" id="KW-0067">ATP-binding</keyword>
<evidence type="ECO:0000256" key="12">
    <source>
        <dbReference type="ARBA" id="ARBA00039097"/>
    </source>
</evidence>
<keyword evidence="7 14" id="KW-0547">Nucleotide-binding</keyword>
<dbReference type="InterPro" id="IPR018303">
    <property type="entry name" value="ATPase_P-typ_P_site"/>
</dbReference>
<dbReference type="NCBIfam" id="TIGR01494">
    <property type="entry name" value="ATPase_P-type"/>
    <property type="match status" value="1"/>
</dbReference>
<evidence type="ECO:0000256" key="6">
    <source>
        <dbReference type="ARBA" id="ARBA00022723"/>
    </source>
</evidence>
<dbReference type="Pfam" id="PF00122">
    <property type="entry name" value="E1-E2_ATPase"/>
    <property type="match status" value="1"/>
</dbReference>
<dbReference type="NCBIfam" id="TIGR01512">
    <property type="entry name" value="ATPase-IB2_Cd"/>
    <property type="match status" value="1"/>
</dbReference>
<dbReference type="PRINTS" id="PR00941">
    <property type="entry name" value="CDATPASE"/>
</dbReference>
<evidence type="ECO:0000256" key="8">
    <source>
        <dbReference type="ARBA" id="ARBA00022840"/>
    </source>
</evidence>